<feature type="compositionally biased region" description="Low complexity" evidence="1">
    <location>
        <begin position="611"/>
        <end position="624"/>
    </location>
</feature>
<feature type="region of interest" description="Disordered" evidence="1">
    <location>
        <begin position="1391"/>
        <end position="1560"/>
    </location>
</feature>
<feature type="region of interest" description="Disordered" evidence="1">
    <location>
        <begin position="824"/>
        <end position="941"/>
    </location>
</feature>
<gene>
    <name evidence="2" type="ORF">AAFC00_000801</name>
</gene>
<reference evidence="2 3" key="1">
    <citation type="submission" date="2024-07" db="EMBL/GenBank/DDBJ databases">
        <title>Draft sequence of the Neodothiora populina.</title>
        <authorList>
            <person name="Drown D.D."/>
            <person name="Schuette U.S."/>
            <person name="Buechlein A.B."/>
            <person name="Rusch D.R."/>
            <person name="Winton L.W."/>
            <person name="Adams G.A."/>
        </authorList>
    </citation>
    <scope>NUCLEOTIDE SEQUENCE [LARGE SCALE GENOMIC DNA]</scope>
    <source>
        <strain evidence="2 3">CPC 39397</strain>
    </source>
</reference>
<feature type="compositionally biased region" description="Polar residues" evidence="1">
    <location>
        <begin position="1470"/>
        <end position="1481"/>
    </location>
</feature>
<feature type="compositionally biased region" description="Low complexity" evidence="1">
    <location>
        <begin position="160"/>
        <end position="170"/>
    </location>
</feature>
<feature type="compositionally biased region" description="Low complexity" evidence="1">
    <location>
        <begin position="388"/>
        <end position="400"/>
    </location>
</feature>
<evidence type="ECO:0000256" key="1">
    <source>
        <dbReference type="SAM" id="MobiDB-lite"/>
    </source>
</evidence>
<dbReference type="RefSeq" id="XP_069203365.1">
    <property type="nucleotide sequence ID" value="XM_069347518.1"/>
</dbReference>
<feature type="compositionally biased region" description="Basic and acidic residues" evidence="1">
    <location>
        <begin position="230"/>
        <end position="283"/>
    </location>
</feature>
<feature type="compositionally biased region" description="Polar residues" evidence="1">
    <location>
        <begin position="1521"/>
        <end position="1530"/>
    </location>
</feature>
<feature type="region of interest" description="Disordered" evidence="1">
    <location>
        <begin position="1294"/>
        <end position="1362"/>
    </location>
</feature>
<dbReference type="PANTHER" id="PTHR42105:SF1">
    <property type="entry name" value="TRANSALDOLASE"/>
    <property type="match status" value="1"/>
</dbReference>
<organism evidence="2 3">
    <name type="scientific">Neodothiora populina</name>
    <dbReference type="NCBI Taxonomy" id="2781224"/>
    <lineage>
        <taxon>Eukaryota</taxon>
        <taxon>Fungi</taxon>
        <taxon>Dikarya</taxon>
        <taxon>Ascomycota</taxon>
        <taxon>Pezizomycotina</taxon>
        <taxon>Dothideomycetes</taxon>
        <taxon>Dothideomycetidae</taxon>
        <taxon>Dothideales</taxon>
        <taxon>Dothioraceae</taxon>
        <taxon>Neodothiora</taxon>
    </lineage>
</organism>
<feature type="compositionally biased region" description="Basic and acidic residues" evidence="1">
    <location>
        <begin position="485"/>
        <end position="496"/>
    </location>
</feature>
<feature type="compositionally biased region" description="Basic and acidic residues" evidence="1">
    <location>
        <begin position="441"/>
        <end position="468"/>
    </location>
</feature>
<feature type="compositionally biased region" description="Basic residues" evidence="1">
    <location>
        <begin position="284"/>
        <end position="293"/>
    </location>
</feature>
<feature type="compositionally biased region" description="Polar residues" evidence="1">
    <location>
        <begin position="299"/>
        <end position="323"/>
    </location>
</feature>
<feature type="compositionally biased region" description="Basic and acidic residues" evidence="1">
    <location>
        <begin position="1482"/>
        <end position="1503"/>
    </location>
</feature>
<feature type="compositionally biased region" description="Basic and acidic residues" evidence="1">
    <location>
        <begin position="771"/>
        <end position="780"/>
    </location>
</feature>
<dbReference type="Proteomes" id="UP001562354">
    <property type="component" value="Unassembled WGS sequence"/>
</dbReference>
<feature type="compositionally biased region" description="Polar residues" evidence="1">
    <location>
        <begin position="1850"/>
        <end position="1860"/>
    </location>
</feature>
<feature type="compositionally biased region" description="Basic and acidic residues" evidence="1">
    <location>
        <begin position="1345"/>
        <end position="1358"/>
    </location>
</feature>
<feature type="region of interest" description="Disordered" evidence="1">
    <location>
        <begin position="644"/>
        <end position="790"/>
    </location>
</feature>
<feature type="region of interest" description="Disordered" evidence="1">
    <location>
        <begin position="1617"/>
        <end position="1731"/>
    </location>
</feature>
<feature type="region of interest" description="Disordered" evidence="1">
    <location>
        <begin position="1220"/>
        <end position="1247"/>
    </location>
</feature>
<feature type="region of interest" description="Disordered" evidence="1">
    <location>
        <begin position="200"/>
        <end position="323"/>
    </location>
</feature>
<feature type="compositionally biased region" description="Low complexity" evidence="1">
    <location>
        <begin position="583"/>
        <end position="595"/>
    </location>
</feature>
<keyword evidence="3" id="KW-1185">Reference proteome</keyword>
<feature type="compositionally biased region" description="Low complexity" evidence="1">
    <location>
        <begin position="1677"/>
        <end position="1686"/>
    </location>
</feature>
<feature type="compositionally biased region" description="Basic residues" evidence="1">
    <location>
        <begin position="497"/>
        <end position="510"/>
    </location>
</feature>
<feature type="compositionally biased region" description="Polar residues" evidence="1">
    <location>
        <begin position="1785"/>
        <end position="1794"/>
    </location>
</feature>
<feature type="compositionally biased region" description="Low complexity" evidence="1">
    <location>
        <begin position="1769"/>
        <end position="1784"/>
    </location>
</feature>
<dbReference type="PANTHER" id="PTHR42105">
    <property type="entry name" value="DIM2-ASSOCIATED PROTEIN 1"/>
    <property type="match status" value="1"/>
</dbReference>
<feature type="compositionally biased region" description="Basic and acidic residues" evidence="1">
    <location>
        <begin position="832"/>
        <end position="853"/>
    </location>
</feature>
<feature type="compositionally biased region" description="Basic and acidic residues" evidence="1">
    <location>
        <begin position="746"/>
        <end position="758"/>
    </location>
</feature>
<feature type="compositionally biased region" description="Polar residues" evidence="1">
    <location>
        <begin position="541"/>
        <end position="553"/>
    </location>
</feature>
<feature type="region of interest" description="Disordered" evidence="1">
    <location>
        <begin position="1744"/>
        <end position="1860"/>
    </location>
</feature>
<feature type="region of interest" description="Disordered" evidence="1">
    <location>
        <begin position="1060"/>
        <end position="1095"/>
    </location>
</feature>
<feature type="region of interest" description="Disordered" evidence="1">
    <location>
        <begin position="353"/>
        <end position="624"/>
    </location>
</feature>
<accession>A0ABR3PLS2</accession>
<feature type="compositionally biased region" description="Basic and acidic residues" evidence="1">
    <location>
        <begin position="1687"/>
        <end position="1701"/>
    </location>
</feature>
<feature type="compositionally biased region" description="Basic and acidic residues" evidence="1">
    <location>
        <begin position="1083"/>
        <end position="1095"/>
    </location>
</feature>
<feature type="compositionally biased region" description="Polar residues" evidence="1">
    <location>
        <begin position="1328"/>
        <end position="1344"/>
    </location>
</feature>
<dbReference type="GeneID" id="95974504"/>
<protein>
    <recommendedName>
        <fullName evidence="4">Transaldolase</fullName>
    </recommendedName>
</protein>
<feature type="compositionally biased region" description="Basic and acidic residues" evidence="1">
    <location>
        <begin position="901"/>
        <end position="916"/>
    </location>
</feature>
<feature type="compositionally biased region" description="Basic and acidic residues" evidence="1">
    <location>
        <begin position="521"/>
        <end position="531"/>
    </location>
</feature>
<comment type="caution">
    <text evidence="2">The sequence shown here is derived from an EMBL/GenBank/DDBJ whole genome shotgun (WGS) entry which is preliminary data.</text>
</comment>
<dbReference type="EMBL" id="JBFMKM010000003">
    <property type="protein sequence ID" value="KAL1310516.1"/>
    <property type="molecule type" value="Genomic_DNA"/>
</dbReference>
<evidence type="ECO:0008006" key="4">
    <source>
        <dbReference type="Google" id="ProtNLM"/>
    </source>
</evidence>
<feature type="compositionally biased region" description="Polar residues" evidence="1">
    <location>
        <begin position="1649"/>
        <end position="1659"/>
    </location>
</feature>
<sequence>MGVATKRPPLPAPTEDPTDESVVHLAHMDVDDSATDLATNVSRRTDATSYTVPEDGRSITIPTDKRTTVLGHGRNKSQTSLLIEYFEASKNGGSSNGGRPSVRVKVTPSSKRKNKSGSGDAVQITGIGKDRKPSYTRRISLGSRQSEKDSIAPPIEGTELSHSSESNLSNRPPVEVEILNNGSDLSSANLRLSRDLQYMTNPSDISSMPPDSLLDASDISTRPRSPLIEQETKAAIDEHLRAPSTRDRSRSISRERITQKVMEKLKQRAAEKPVEYEPDNKPSKERRRRSSRSHHTEESMTNTESSFVSSSITPSYRSGATSKVSLNNPKLLEMVEDTVRRLILPEINQLKSEKRTERNLHDFESGNHESYIDSRDSYSEDLGRRLSKSSSSPNISSKPKVVLNRYDDDPGEVLSRGDSERRSQRKKHRKSSRESVPTSSRSERRSSRGEDESSVHEKTSKDSHRARDAVAAGIAGGVLTAAALRHHDSRDGDSREKRKKRASSKSHGSRSRSASIQESVQESHNKVEKVDIPPMPFASGINESDITRTSLLTEVTERPRSRQSDELRTPVKEVSRYSFNNDSQSPSSRTPTQSTHQLGHNHGYQSYGNASPTSPMSPMTPESISTKARIAALAAAGLGAARIQRNLDEKRKSASIDATGSPRSAGRSPAQSVSSIRDDMRDPLVPQGLRPRSRLSHTTAGAERDSVHSETSAREAEHEMEEHLRPVSDVTYDDPGTPRGEEMEEWFQKQHEENERYRQSIAGSSLDDPSDDRRHTHYTDDTYSSNNGAITERDIRGVSAQPQIVNEHHAVESAVASLLDPSMLSSSVRSDAYSKVEESSHDHHMEENLRDITRASPAPHEIAAVAVSEEASPVKSRWSALREQAEALSGKNSPGDSDAVLSKRDETRLLQDHRSEGTSTPIKMGASGLPLMDDPLPEIGHGLDDVSEISTNPPEIHGAKPQGDKERWSYDTDGFLKDRTRSPDILSPGSNHHERTAALLGAGKATGGTLAAEHLFGRSEKPSVSPLDTTYRNSVEDAYNRGPTPGVHQAEAVHLDHMNATPFSPNAQLGDEGYSSAAHARSPRGERIKGHHDREFTPQQLAEYEAAMGPDDEEFLRAGTKHARHYSANSHGLASPPYDSATGKGIDRIQSEDVVALMDHLTVRDAQRNARDTEILVTLVRSAAEMRQEFDALKKFIAEEDRMIMKNTDRDADITVQKVLSGPRPMPAGAVPARSPRGSYDSEESATKRKNIFKRALKGLSSRNNNDLARIEDMLNQLLGDVEVLKVSQGAGAVRPPMSLRTDSLDSYDYEERRAGVSSGYEPEGEAGTSSTPNQSGGQLSLTPTKDKHFHSGYDGRRGSVNRVSTVMEEGDEDESYLNPHEEQILDDHFEGNPRLLTPTQESYNKRSPRSIGTPPQARFVDDRDRTPERSPEQQRKHKSTSSSLFGIPKFSRWSKTTASTDQDYKRKSYQSNNSKASRSGDSIDKDVYNDDDYRLRSDDRLRSTQSLAREQNAEAASLRSGRSTLTRTPSPLLPSENGSYHHEKPLMSGGAGHPSPNNQLRQEDLQRFDQDIDDLDAISFDDPKYQAYRNSLLLQHPQPRPGPTHRHQTNLESQARTFSGEEVNPSSGLTDSDLSAKTTDSDFDPAQWGSNPSLSLARTSKVAGSAAARDDGPLIPQAQPSARQQQQEKENAEAARRRLEEEEEDAKNKQPRHAYDRMYYSSPLGSGHLLEPIPEVRYSLETDSRSIRSLASSKGHRSPDPSARPSVATNSAYNNENSNASTTPFSSPPTAQGSARKITGPRPMGSRSPSKEAKVADPSSNDAGRNDRPTGTVRRKPVASGAAVEDETSWGSRNGRQGR</sequence>
<name>A0ABR3PLS2_9PEZI</name>
<feature type="compositionally biased region" description="Basic and acidic residues" evidence="1">
    <location>
        <begin position="353"/>
        <end position="384"/>
    </location>
</feature>
<feature type="compositionally biased region" description="Polar residues" evidence="1">
    <location>
        <begin position="1625"/>
        <end position="1639"/>
    </location>
</feature>
<proteinExistence type="predicted"/>
<feature type="region of interest" description="Disordered" evidence="1">
    <location>
        <begin position="44"/>
        <end position="186"/>
    </location>
</feature>
<feature type="compositionally biased region" description="Basic and acidic residues" evidence="1">
    <location>
        <begin position="1420"/>
        <end position="1435"/>
    </location>
</feature>
<feature type="compositionally biased region" description="Basic and acidic residues" evidence="1">
    <location>
        <begin position="702"/>
        <end position="726"/>
    </location>
</feature>
<evidence type="ECO:0000313" key="2">
    <source>
        <dbReference type="EMBL" id="KAL1310516.1"/>
    </source>
</evidence>
<evidence type="ECO:0000313" key="3">
    <source>
        <dbReference type="Proteomes" id="UP001562354"/>
    </source>
</evidence>
<feature type="compositionally biased region" description="Basic and acidic residues" evidence="1">
    <location>
        <begin position="645"/>
        <end position="654"/>
    </location>
</feature>
<feature type="compositionally biased region" description="Basic and acidic residues" evidence="1">
    <location>
        <begin position="555"/>
        <end position="575"/>
    </location>
</feature>